<dbReference type="FunFam" id="2.60.110.10:FF:000002">
    <property type="entry name" value="Thaumatin-like protein 1a"/>
    <property type="match status" value="1"/>
</dbReference>
<comment type="similarity">
    <text evidence="1">Belongs to the thaumatin family.</text>
</comment>
<feature type="disulfide bond" evidence="3">
    <location>
        <begin position="176"/>
        <end position="239"/>
    </location>
</feature>
<evidence type="ECO:0000313" key="5">
    <source>
        <dbReference type="Proteomes" id="UP001179952"/>
    </source>
</evidence>
<dbReference type="Pfam" id="PF00314">
    <property type="entry name" value="Thaumatin"/>
    <property type="match status" value="1"/>
</dbReference>
<sequence length="269" mass="28401">MTGYSQKKRNIILFSLNVTVRQGNHHPKRTYSSPAQTISPVSSTTISLYNKCSHPVWPGIQPSAGKPILARGGFELRPNQAYALRVPTGWSGRVWGRVGCSFDDATGRGRCATGDCGGSLYCAGAGGEPPATLAEITLSSGSAAADFYDVSLVDGYNLGISIKPFRGTGNCQYAGCVSDLNMMCPAGLQVRASASDSRVVACKSACSAFGSPRYCCTGSFGSPQSCKPTTYSRIFKSACPRAYSYAYDDPTSIATCVGGSYLITFCPHH</sequence>
<dbReference type="SUPFAM" id="SSF49870">
    <property type="entry name" value="Osmotin, thaumatin-like protein"/>
    <property type="match status" value="1"/>
</dbReference>
<dbReference type="AlphaFoldDB" id="A0AAV9BSV7"/>
<reference evidence="4" key="2">
    <citation type="submission" date="2023-06" db="EMBL/GenBank/DDBJ databases">
        <authorList>
            <person name="Ma L."/>
            <person name="Liu K.-W."/>
            <person name="Li Z."/>
            <person name="Hsiao Y.-Y."/>
            <person name="Qi Y."/>
            <person name="Fu T."/>
            <person name="Tang G."/>
            <person name="Zhang D."/>
            <person name="Sun W.-H."/>
            <person name="Liu D.-K."/>
            <person name="Li Y."/>
            <person name="Chen G.-Z."/>
            <person name="Liu X.-D."/>
            <person name="Liao X.-Y."/>
            <person name="Jiang Y.-T."/>
            <person name="Yu X."/>
            <person name="Hao Y."/>
            <person name="Huang J."/>
            <person name="Zhao X.-W."/>
            <person name="Ke S."/>
            <person name="Chen Y.-Y."/>
            <person name="Wu W.-L."/>
            <person name="Hsu J.-L."/>
            <person name="Lin Y.-F."/>
            <person name="Huang M.-D."/>
            <person name="Li C.-Y."/>
            <person name="Huang L."/>
            <person name="Wang Z.-W."/>
            <person name="Zhao X."/>
            <person name="Zhong W.-Y."/>
            <person name="Peng D.-H."/>
            <person name="Ahmad S."/>
            <person name="Lan S."/>
            <person name="Zhang J.-S."/>
            <person name="Tsai W.-C."/>
            <person name="Van De Peer Y."/>
            <person name="Liu Z.-J."/>
        </authorList>
    </citation>
    <scope>NUCLEOTIDE SEQUENCE</scope>
    <source>
        <strain evidence="4">SCP</strain>
        <tissue evidence="4">Leaves</tissue>
    </source>
</reference>
<feature type="disulfide bond" evidence="3">
    <location>
        <begin position="184"/>
        <end position="202"/>
    </location>
</feature>
<accession>A0AAV9BSV7</accession>
<keyword evidence="2 3" id="KW-1015">Disulfide bond</keyword>
<dbReference type="InterPro" id="IPR017949">
    <property type="entry name" value="Thaumatin_CS"/>
</dbReference>
<evidence type="ECO:0000256" key="2">
    <source>
        <dbReference type="ARBA" id="ARBA00023157"/>
    </source>
</evidence>
<evidence type="ECO:0000313" key="4">
    <source>
        <dbReference type="EMBL" id="KAK1279776.1"/>
    </source>
</evidence>
<comment type="caution">
    <text evidence="4">The sequence shown here is derived from an EMBL/GenBank/DDBJ whole genome shotgun (WGS) entry which is preliminary data.</text>
</comment>
<feature type="disulfide bond" evidence="3">
    <location>
        <begin position="52"/>
        <end position="266"/>
    </location>
</feature>
<gene>
    <name evidence="4" type="ORF">QJS04_geneDACA004972</name>
</gene>
<dbReference type="PROSITE" id="PS51367">
    <property type="entry name" value="THAUMATIN_2"/>
    <property type="match status" value="1"/>
</dbReference>
<dbReference type="EMBL" id="JAUJYN010000001">
    <property type="protein sequence ID" value="KAK1279776.1"/>
    <property type="molecule type" value="Genomic_DNA"/>
</dbReference>
<organism evidence="4 5">
    <name type="scientific">Acorus gramineus</name>
    <name type="common">Dwarf sweet flag</name>
    <dbReference type="NCBI Taxonomy" id="55184"/>
    <lineage>
        <taxon>Eukaryota</taxon>
        <taxon>Viridiplantae</taxon>
        <taxon>Streptophyta</taxon>
        <taxon>Embryophyta</taxon>
        <taxon>Tracheophyta</taxon>
        <taxon>Spermatophyta</taxon>
        <taxon>Magnoliopsida</taxon>
        <taxon>Liliopsida</taxon>
        <taxon>Acoraceae</taxon>
        <taxon>Acorus</taxon>
    </lineage>
</organism>
<name>A0AAV9BSV7_ACOGR</name>
<reference evidence="4" key="1">
    <citation type="journal article" date="2023" name="Nat. Commun.">
        <title>Diploid and tetraploid genomes of Acorus and the evolution of monocots.</title>
        <authorList>
            <person name="Ma L."/>
            <person name="Liu K.W."/>
            <person name="Li Z."/>
            <person name="Hsiao Y.Y."/>
            <person name="Qi Y."/>
            <person name="Fu T."/>
            <person name="Tang G.D."/>
            <person name="Zhang D."/>
            <person name="Sun W.H."/>
            <person name="Liu D.K."/>
            <person name="Li Y."/>
            <person name="Chen G.Z."/>
            <person name="Liu X.D."/>
            <person name="Liao X.Y."/>
            <person name="Jiang Y.T."/>
            <person name="Yu X."/>
            <person name="Hao Y."/>
            <person name="Huang J."/>
            <person name="Zhao X.W."/>
            <person name="Ke S."/>
            <person name="Chen Y.Y."/>
            <person name="Wu W.L."/>
            <person name="Hsu J.L."/>
            <person name="Lin Y.F."/>
            <person name="Huang M.D."/>
            <person name="Li C.Y."/>
            <person name="Huang L."/>
            <person name="Wang Z.W."/>
            <person name="Zhao X."/>
            <person name="Zhong W.Y."/>
            <person name="Peng D.H."/>
            <person name="Ahmad S."/>
            <person name="Lan S."/>
            <person name="Zhang J.S."/>
            <person name="Tsai W.C."/>
            <person name="Van de Peer Y."/>
            <person name="Liu Z.J."/>
        </authorList>
    </citation>
    <scope>NUCLEOTIDE SEQUENCE</scope>
    <source>
        <strain evidence="4">SCP</strain>
    </source>
</reference>
<dbReference type="Gene3D" id="2.60.110.10">
    <property type="entry name" value="Thaumatin"/>
    <property type="match status" value="1"/>
</dbReference>
<feature type="disulfide bond" evidence="3">
    <location>
        <begin position="116"/>
        <end position="122"/>
    </location>
</feature>
<keyword evidence="5" id="KW-1185">Reference proteome</keyword>
<dbReference type="InterPro" id="IPR001938">
    <property type="entry name" value="Thaumatin"/>
</dbReference>
<proteinExistence type="inferred from homology"/>
<dbReference type="PRINTS" id="PR00347">
    <property type="entry name" value="THAUMATIN"/>
</dbReference>
<evidence type="ECO:0000256" key="1">
    <source>
        <dbReference type="ARBA" id="ARBA00010607"/>
    </source>
</evidence>
<dbReference type="InterPro" id="IPR037176">
    <property type="entry name" value="Osmotin/thaumatin-like_sf"/>
</dbReference>
<dbReference type="PROSITE" id="PS00316">
    <property type="entry name" value="THAUMATIN_1"/>
    <property type="match status" value="1"/>
</dbReference>
<dbReference type="Proteomes" id="UP001179952">
    <property type="component" value="Unassembled WGS sequence"/>
</dbReference>
<dbReference type="PIRSF" id="PIRSF002703">
    <property type="entry name" value="Thaumatin"/>
    <property type="match status" value="1"/>
</dbReference>
<evidence type="ECO:0000256" key="3">
    <source>
        <dbReference type="PIRSR" id="PIRSR002703-1"/>
    </source>
</evidence>
<dbReference type="CDD" id="cd09218">
    <property type="entry name" value="TLP-PA"/>
    <property type="match status" value="1"/>
</dbReference>
<dbReference type="PANTHER" id="PTHR31048">
    <property type="entry name" value="OS03G0233200 PROTEIN"/>
    <property type="match status" value="1"/>
</dbReference>
<protein>
    <submittedName>
        <fullName evidence="4">Thaumatin-like protein</fullName>
    </submittedName>
</protein>
<feature type="disulfide bond" evidence="3">
    <location>
        <begin position="206"/>
        <end position="215"/>
    </location>
</feature>
<feature type="disulfide bond" evidence="3">
    <location>
        <begin position="216"/>
        <end position="226"/>
    </location>
</feature>
<dbReference type="SMART" id="SM00205">
    <property type="entry name" value="THN"/>
    <property type="match status" value="1"/>
</dbReference>
<feature type="disulfide bond" evidence="3">
    <location>
        <begin position="171"/>
        <end position="256"/>
    </location>
</feature>
<feature type="disulfide bond" evidence="3">
    <location>
        <begin position="100"/>
        <end position="111"/>
    </location>
</feature>